<name>A0ACD3B8X9_9AGAR</name>
<keyword evidence="2" id="KW-1185">Reference proteome</keyword>
<organism evidence="1 2">
    <name type="scientific">Pluteus cervinus</name>
    <dbReference type="NCBI Taxonomy" id="181527"/>
    <lineage>
        <taxon>Eukaryota</taxon>
        <taxon>Fungi</taxon>
        <taxon>Dikarya</taxon>
        <taxon>Basidiomycota</taxon>
        <taxon>Agaricomycotina</taxon>
        <taxon>Agaricomycetes</taxon>
        <taxon>Agaricomycetidae</taxon>
        <taxon>Agaricales</taxon>
        <taxon>Pluteineae</taxon>
        <taxon>Pluteaceae</taxon>
        <taxon>Pluteus</taxon>
    </lineage>
</organism>
<protein>
    <submittedName>
        <fullName evidence="1">Uncharacterized protein</fullName>
    </submittedName>
</protein>
<accession>A0ACD3B8X9</accession>
<dbReference type="Proteomes" id="UP000308600">
    <property type="component" value="Unassembled WGS sequence"/>
</dbReference>
<reference evidence="1 2" key="1">
    <citation type="journal article" date="2019" name="Nat. Ecol. Evol.">
        <title>Megaphylogeny resolves global patterns of mushroom evolution.</title>
        <authorList>
            <person name="Varga T."/>
            <person name="Krizsan K."/>
            <person name="Foldi C."/>
            <person name="Dima B."/>
            <person name="Sanchez-Garcia M."/>
            <person name="Sanchez-Ramirez S."/>
            <person name="Szollosi G.J."/>
            <person name="Szarkandi J.G."/>
            <person name="Papp V."/>
            <person name="Albert L."/>
            <person name="Andreopoulos W."/>
            <person name="Angelini C."/>
            <person name="Antonin V."/>
            <person name="Barry K.W."/>
            <person name="Bougher N.L."/>
            <person name="Buchanan P."/>
            <person name="Buyck B."/>
            <person name="Bense V."/>
            <person name="Catcheside P."/>
            <person name="Chovatia M."/>
            <person name="Cooper J."/>
            <person name="Damon W."/>
            <person name="Desjardin D."/>
            <person name="Finy P."/>
            <person name="Geml J."/>
            <person name="Haridas S."/>
            <person name="Hughes K."/>
            <person name="Justo A."/>
            <person name="Karasinski D."/>
            <person name="Kautmanova I."/>
            <person name="Kiss B."/>
            <person name="Kocsube S."/>
            <person name="Kotiranta H."/>
            <person name="LaButti K.M."/>
            <person name="Lechner B.E."/>
            <person name="Liimatainen K."/>
            <person name="Lipzen A."/>
            <person name="Lukacs Z."/>
            <person name="Mihaltcheva S."/>
            <person name="Morgado L.N."/>
            <person name="Niskanen T."/>
            <person name="Noordeloos M.E."/>
            <person name="Ohm R.A."/>
            <person name="Ortiz-Santana B."/>
            <person name="Ovrebo C."/>
            <person name="Racz N."/>
            <person name="Riley R."/>
            <person name="Savchenko A."/>
            <person name="Shiryaev A."/>
            <person name="Soop K."/>
            <person name="Spirin V."/>
            <person name="Szebenyi C."/>
            <person name="Tomsovsky M."/>
            <person name="Tulloss R.E."/>
            <person name="Uehling J."/>
            <person name="Grigoriev I.V."/>
            <person name="Vagvolgyi C."/>
            <person name="Papp T."/>
            <person name="Martin F.M."/>
            <person name="Miettinen O."/>
            <person name="Hibbett D.S."/>
            <person name="Nagy L.G."/>
        </authorList>
    </citation>
    <scope>NUCLEOTIDE SEQUENCE [LARGE SCALE GENOMIC DNA]</scope>
    <source>
        <strain evidence="1 2">NL-1719</strain>
    </source>
</reference>
<evidence type="ECO:0000313" key="1">
    <source>
        <dbReference type="EMBL" id="TFK74027.1"/>
    </source>
</evidence>
<dbReference type="EMBL" id="ML208271">
    <property type="protein sequence ID" value="TFK74027.1"/>
    <property type="molecule type" value="Genomic_DNA"/>
</dbReference>
<evidence type="ECO:0000313" key="2">
    <source>
        <dbReference type="Proteomes" id="UP000308600"/>
    </source>
</evidence>
<proteinExistence type="predicted"/>
<sequence>MVLDPIGYYANAVLLITYGIYLVLSLACLHFQLQKWRNSSAGTLLLAFNIVMLLVNTTFMITMLVWMQYALAGDVTSVRSLGTVKDSMNVLNIWMANGLLLYRLYIIFSPQRPGLVIAGPLILMIAVFVTGILLLVEDGKAGTIGSQNQYGVAFWCLSLMLNLLVTCLITTRLLPFLQHSQAHPMVAVQARRYMSIISGLIESASLYSITGLLFVTLVVAGSPLQIVFGVLFNAVAAIAPNLILLRIALGTAFTPGEIDAMTISSPFRYSFHKESGECLALNPVVV</sequence>
<gene>
    <name evidence="1" type="ORF">BDN72DRAFT_956097</name>
</gene>